<dbReference type="PROSITE" id="PS00163">
    <property type="entry name" value="FUMARATE_LYASES"/>
    <property type="match status" value="1"/>
</dbReference>
<evidence type="ECO:0000313" key="18">
    <source>
        <dbReference type="Proteomes" id="UP000294721"/>
    </source>
</evidence>
<evidence type="ECO:0000313" key="19">
    <source>
        <dbReference type="Proteomes" id="UP000829756"/>
    </source>
</evidence>
<evidence type="ECO:0000256" key="12">
    <source>
        <dbReference type="NCBIfam" id="TIGR00928"/>
    </source>
</evidence>
<dbReference type="InterPro" id="IPR047136">
    <property type="entry name" value="PurB_bact"/>
</dbReference>
<dbReference type="Pfam" id="PF08328">
    <property type="entry name" value="ASL_C"/>
    <property type="match status" value="1"/>
</dbReference>
<evidence type="ECO:0000256" key="6">
    <source>
        <dbReference type="ARBA" id="ARBA00022755"/>
    </source>
</evidence>
<evidence type="ECO:0000313" key="16">
    <source>
        <dbReference type="EMBL" id="TCP06109.1"/>
    </source>
</evidence>
<protein>
    <recommendedName>
        <fullName evidence="5 12">Adenylosuccinate lyase</fullName>
        <shortName evidence="13">ASL</shortName>
        <ecNumber evidence="4 12">4.3.2.2</ecNumber>
    </recommendedName>
    <alternativeName>
        <fullName evidence="10 13">Adenylosuccinase</fullName>
    </alternativeName>
</protein>
<feature type="domain" description="Adenylosuccinate lyase PurB C-terminal" evidence="15">
    <location>
        <begin position="331"/>
        <end position="446"/>
    </location>
</feature>
<dbReference type="Gene3D" id="1.20.200.10">
    <property type="entry name" value="Fumarase/aspartase (Central domain)"/>
    <property type="match status" value="1"/>
</dbReference>
<dbReference type="GO" id="GO:0004018">
    <property type="term" value="F:N6-(1,2-dicarboxyethyl)AMP AMP-lyase (fumarate-forming) activity"/>
    <property type="evidence" value="ECO:0007669"/>
    <property type="project" value="UniProtKB-UniRule"/>
</dbReference>
<keyword evidence="6 13" id="KW-0658">Purine biosynthesis</keyword>
<comment type="pathway">
    <text evidence="2 13">Purine metabolism; AMP biosynthesis via de novo pathway; AMP from IMP: step 2/2.</text>
</comment>
<proteinExistence type="inferred from homology"/>
<evidence type="ECO:0000256" key="10">
    <source>
        <dbReference type="ARBA" id="ARBA00030717"/>
    </source>
</evidence>
<dbReference type="EMBL" id="SLXE01000013">
    <property type="protein sequence ID" value="TCP06109.1"/>
    <property type="molecule type" value="Genomic_DNA"/>
</dbReference>
<comment type="pathway">
    <text evidence="1 13">Purine metabolism; IMP biosynthesis via de novo pathway; 5-amino-1-(5-phospho-D-ribosyl)imidazole-4-carboxamide from 5-amino-1-(5-phospho-D-ribosyl)imidazole-4-carboxylate: step 2/2.</text>
</comment>
<dbReference type="Pfam" id="PF00206">
    <property type="entry name" value="Lyase_1"/>
    <property type="match status" value="1"/>
</dbReference>
<evidence type="ECO:0000256" key="9">
    <source>
        <dbReference type="ARBA" id="ARBA00025012"/>
    </source>
</evidence>
<comment type="catalytic activity">
    <reaction evidence="11">
        <text>N(6)-(1,2-dicarboxyethyl)-AMP = fumarate + AMP</text>
        <dbReference type="Rhea" id="RHEA:16853"/>
        <dbReference type="ChEBI" id="CHEBI:29806"/>
        <dbReference type="ChEBI" id="CHEBI:57567"/>
        <dbReference type="ChEBI" id="CHEBI:456215"/>
        <dbReference type="EC" id="4.3.2.2"/>
    </reaction>
    <physiologicalReaction direction="left-to-right" evidence="11">
        <dbReference type="Rhea" id="RHEA:16854"/>
    </physiologicalReaction>
</comment>
<feature type="domain" description="Fumarate lyase N-terminal" evidence="14">
    <location>
        <begin position="13"/>
        <end position="313"/>
    </location>
</feature>
<evidence type="ECO:0000256" key="11">
    <source>
        <dbReference type="ARBA" id="ARBA00049115"/>
    </source>
</evidence>
<dbReference type="InterPro" id="IPR008948">
    <property type="entry name" value="L-Aspartase-like"/>
</dbReference>
<evidence type="ECO:0000256" key="13">
    <source>
        <dbReference type="RuleBase" id="RU361172"/>
    </source>
</evidence>
<dbReference type="PANTHER" id="PTHR43411">
    <property type="entry name" value="ADENYLOSUCCINATE LYASE"/>
    <property type="match status" value="1"/>
</dbReference>
<dbReference type="PANTHER" id="PTHR43411:SF1">
    <property type="entry name" value="ADENYLOSUCCINATE LYASE"/>
    <property type="match status" value="1"/>
</dbReference>
<dbReference type="InterPro" id="IPR024083">
    <property type="entry name" value="Fumarase/histidase_N"/>
</dbReference>
<dbReference type="InterPro" id="IPR022761">
    <property type="entry name" value="Fumarate_lyase_N"/>
</dbReference>
<evidence type="ECO:0000256" key="8">
    <source>
        <dbReference type="ARBA" id="ARBA00024477"/>
    </source>
</evidence>
<reference evidence="17" key="2">
    <citation type="submission" date="2021-12" db="EMBL/GenBank/DDBJ databases">
        <authorList>
            <person name="Veyrier F.J."/>
        </authorList>
    </citation>
    <scope>NUCLEOTIDE SEQUENCE</scope>
    <source>
        <strain evidence="17">1258/02</strain>
    </source>
</reference>
<keyword evidence="7 13" id="KW-0456">Lyase</keyword>
<evidence type="ECO:0000256" key="1">
    <source>
        <dbReference type="ARBA" id="ARBA00004706"/>
    </source>
</evidence>
<comment type="catalytic activity">
    <reaction evidence="8">
        <text>(2S)-2-[5-amino-1-(5-phospho-beta-D-ribosyl)imidazole-4-carboxamido]succinate = 5-amino-1-(5-phospho-beta-D-ribosyl)imidazole-4-carboxamide + fumarate</text>
        <dbReference type="Rhea" id="RHEA:23920"/>
        <dbReference type="ChEBI" id="CHEBI:29806"/>
        <dbReference type="ChEBI" id="CHEBI:58443"/>
        <dbReference type="ChEBI" id="CHEBI:58475"/>
        <dbReference type="EC" id="4.3.2.2"/>
    </reaction>
    <physiologicalReaction direction="left-to-right" evidence="8">
        <dbReference type="Rhea" id="RHEA:23921"/>
    </physiologicalReaction>
</comment>
<dbReference type="Gene3D" id="1.10.275.10">
    <property type="entry name" value="Fumarase/aspartase (N-terminal domain)"/>
    <property type="match status" value="1"/>
</dbReference>
<sequence>MINTIAALSPLDGRYAKSVEALRPIFSEYGLMRARVKVELNWLKALAAEPKIVEVPAFSDFTIAEIDKVAADFSLDDAAAVKAIEATTNHDVKAIEYWLKERFSGVPEVADASEFIHFACTSEDINNLSHALMLQEAREQVLLPHLAEITAKLQTLAHDLAAVPMMSRTHGQPATPTTLGKEIANVLYRLQRQIRQIEAQEFLGKINGAVGNYNAHMVAYPDVDWEAHCQAFVERGLGLTFNPYTIQIEPHDYMAEFFQTIARINTILIDFNRDVWGYISLGYFKQKVKAGEVGSSTMPHKVNPIDFENSEGNLGMANAVLGFLAEKLPLSRWQRDLTDSTVLRNMGVGTGYTILGLVSHLRGLNKLEANPAALAADLDATWELLAEPIQTVMRRYGVANPYEKLKDLTRGKEGITPQVLTVFINALEIPAEAKAQLHALTPALYVGKAEELARRI</sequence>
<evidence type="ECO:0000313" key="17">
    <source>
        <dbReference type="EMBL" id="UOO79631.1"/>
    </source>
</evidence>
<dbReference type="Proteomes" id="UP000829756">
    <property type="component" value="Chromosome"/>
</dbReference>
<dbReference type="KEGG" id="usu:LVJ78_00935"/>
<evidence type="ECO:0000259" key="14">
    <source>
        <dbReference type="Pfam" id="PF00206"/>
    </source>
</evidence>
<accession>A0AAE9GZ41</accession>
<evidence type="ECO:0000256" key="3">
    <source>
        <dbReference type="ARBA" id="ARBA00008273"/>
    </source>
</evidence>
<dbReference type="NCBIfam" id="TIGR00928">
    <property type="entry name" value="purB"/>
    <property type="match status" value="1"/>
</dbReference>
<dbReference type="PRINTS" id="PR00149">
    <property type="entry name" value="FUMRATELYASE"/>
</dbReference>
<dbReference type="EC" id="4.3.2.2" evidence="4 12"/>
<comment type="function">
    <text evidence="9">Catalyzes two reactions in de novo purine nucleotide biosynthesis. Catalyzes the breakdown of 5-aminoimidazole- (N-succinylocarboxamide) ribotide (SAICAR or 2-[5-amino-1-(5-phospho-beta-D-ribosyl)imidazole-4-carboxamido]succinate) to 5-aminoimidazole-4-carboxamide ribotide (AICAR or 5-amino-1-(5-phospho-beta-D-ribosyl)imidazole-4-carboxamide) and fumarate, and of adenylosuccinate (ADS or N(6)-(1,2-dicarboxyethyl)-AMP) to adenosine monophosphate (AMP) and fumarate.</text>
</comment>
<dbReference type="NCBIfam" id="NF006764">
    <property type="entry name" value="PRK09285.1"/>
    <property type="match status" value="1"/>
</dbReference>
<evidence type="ECO:0000256" key="4">
    <source>
        <dbReference type="ARBA" id="ARBA00012339"/>
    </source>
</evidence>
<dbReference type="SUPFAM" id="SSF48557">
    <property type="entry name" value="L-aspartase-like"/>
    <property type="match status" value="1"/>
</dbReference>
<dbReference type="AlphaFoldDB" id="A0AAE9GZ41"/>
<dbReference type="InterPro" id="IPR013539">
    <property type="entry name" value="PurB_C"/>
</dbReference>
<dbReference type="InterPro" id="IPR004769">
    <property type="entry name" value="Pur_lyase"/>
</dbReference>
<organism evidence="17 19">
    <name type="scientific">Uruburuella suis</name>
    <dbReference type="NCBI Taxonomy" id="252130"/>
    <lineage>
        <taxon>Bacteria</taxon>
        <taxon>Pseudomonadati</taxon>
        <taxon>Pseudomonadota</taxon>
        <taxon>Betaproteobacteria</taxon>
        <taxon>Neisseriales</taxon>
        <taxon>Neisseriaceae</taxon>
        <taxon>Uruburuella</taxon>
    </lineage>
</organism>
<comment type="similarity">
    <text evidence="3 13">Belongs to the lyase 1 family. Adenylosuccinate lyase subfamily.</text>
</comment>
<dbReference type="GO" id="GO:0006188">
    <property type="term" value="P:IMP biosynthetic process"/>
    <property type="evidence" value="ECO:0007669"/>
    <property type="project" value="InterPro"/>
</dbReference>
<dbReference type="CDD" id="cd01598">
    <property type="entry name" value="PurB"/>
    <property type="match status" value="1"/>
</dbReference>
<evidence type="ECO:0000259" key="15">
    <source>
        <dbReference type="Pfam" id="PF08328"/>
    </source>
</evidence>
<dbReference type="Gene3D" id="1.10.40.30">
    <property type="entry name" value="Fumarase/aspartase (C-terminal domain)"/>
    <property type="match status" value="1"/>
</dbReference>
<evidence type="ECO:0000256" key="2">
    <source>
        <dbReference type="ARBA" id="ARBA00004734"/>
    </source>
</evidence>
<name>A0AAE9GZ41_9NEIS</name>
<dbReference type="RefSeq" id="WP_132953855.1">
    <property type="nucleotide sequence ID" value="NZ_CP091507.1"/>
</dbReference>
<dbReference type="Proteomes" id="UP000294721">
    <property type="component" value="Unassembled WGS sequence"/>
</dbReference>
<dbReference type="FunFam" id="1.20.200.10:FF:000004">
    <property type="entry name" value="Adenylosuccinate lyase"/>
    <property type="match status" value="1"/>
</dbReference>
<evidence type="ECO:0000256" key="5">
    <source>
        <dbReference type="ARBA" id="ARBA00017058"/>
    </source>
</evidence>
<evidence type="ECO:0000256" key="7">
    <source>
        <dbReference type="ARBA" id="ARBA00023239"/>
    </source>
</evidence>
<reference evidence="17" key="3">
    <citation type="journal article" date="2022" name="Res Sq">
        <title>Evolution of multicellular longitudinally dividing oral cavity symbionts (Neisseriaceae).</title>
        <authorList>
            <person name="Nyongesa S."/>
            <person name="Weber P."/>
            <person name="Bernet E."/>
            <person name="Pullido F."/>
            <person name="Nieckarz M."/>
            <person name="Delaby M."/>
            <person name="Nieves C."/>
            <person name="Viehboeck T."/>
            <person name="Krause N."/>
            <person name="Rivera-Millot A."/>
            <person name="Nakamura A."/>
            <person name="Vischer N."/>
            <person name="VanNieuwenhze M."/>
            <person name="Brun Y."/>
            <person name="Cava F."/>
            <person name="Bulgheresi S."/>
            <person name="Veyrier F."/>
        </authorList>
    </citation>
    <scope>NUCLEOTIDE SEQUENCE</scope>
    <source>
        <strain evidence="17">1258/02</strain>
    </source>
</reference>
<dbReference type="EMBL" id="CP091507">
    <property type="protein sequence ID" value="UOO79631.1"/>
    <property type="molecule type" value="Genomic_DNA"/>
</dbReference>
<dbReference type="InterPro" id="IPR020557">
    <property type="entry name" value="Fumarate_lyase_CS"/>
</dbReference>
<keyword evidence="18" id="KW-1185">Reference proteome</keyword>
<dbReference type="InterPro" id="IPR000362">
    <property type="entry name" value="Fumarate_lyase_fam"/>
</dbReference>
<gene>
    <name evidence="17" type="primary">purB</name>
    <name evidence="16" type="ORF">EV680_11331</name>
    <name evidence="17" type="ORF">LVJ78_00935</name>
</gene>
<reference evidence="16 18" key="1">
    <citation type="submission" date="2019-03" db="EMBL/GenBank/DDBJ databases">
        <title>Genomic Encyclopedia of Type Strains, Phase IV (KMG-IV): sequencing the most valuable type-strain genomes for metagenomic binning, comparative biology and taxonomic classification.</title>
        <authorList>
            <person name="Goeker M."/>
        </authorList>
    </citation>
    <scope>NUCLEOTIDE SEQUENCE [LARGE SCALE GENOMIC DNA]</scope>
    <source>
        <strain evidence="16 18">DSM 17474</strain>
    </source>
</reference>